<dbReference type="EnsemblMetazoa" id="PHUM418720-RA">
    <property type="protein sequence ID" value="PHUM418720-PA"/>
    <property type="gene ID" value="PHUM418720"/>
</dbReference>
<dbReference type="AlphaFoldDB" id="E0VSH8"/>
<keyword evidence="4" id="KW-1185">Reference proteome</keyword>
<dbReference type="GO" id="GO:0032465">
    <property type="term" value="P:regulation of cytokinesis"/>
    <property type="evidence" value="ECO:0007669"/>
    <property type="project" value="TreeGrafter"/>
</dbReference>
<dbReference type="VEuPathDB" id="VectorBase:PHUM418720"/>
<dbReference type="GO" id="GO:0000724">
    <property type="term" value="P:double-strand break repair via homologous recombination"/>
    <property type="evidence" value="ECO:0007669"/>
    <property type="project" value="InterPro"/>
</dbReference>
<dbReference type="GeneID" id="8234451"/>
<feature type="coiled-coil region" evidence="1">
    <location>
        <begin position="236"/>
        <end position="270"/>
    </location>
</feature>
<dbReference type="InterPro" id="IPR028730">
    <property type="entry name" value="ZFYVE26"/>
</dbReference>
<evidence type="ECO:0000313" key="4">
    <source>
        <dbReference type="Proteomes" id="UP000009046"/>
    </source>
</evidence>
<keyword evidence="1" id="KW-0175">Coiled coil</keyword>
<name>E0VSH8_PEDHC</name>
<dbReference type="EMBL" id="DS235751">
    <property type="protein sequence ID" value="EEB16334.1"/>
    <property type="molecule type" value="Genomic_DNA"/>
</dbReference>
<dbReference type="InParanoid" id="E0VSH8"/>
<dbReference type="OrthoDB" id="1936617at2759"/>
<reference evidence="3" key="3">
    <citation type="submission" date="2021-02" db="UniProtKB">
        <authorList>
            <consortium name="EnsemblMetazoa"/>
        </authorList>
    </citation>
    <scope>IDENTIFICATION</scope>
    <source>
        <strain evidence="3">USDA</strain>
    </source>
</reference>
<gene>
    <name evidence="3" type="primary">8234451</name>
    <name evidence="2" type="ORF">Phum_PHUM418720</name>
</gene>
<sequence>MSNSGYNLDENDVWAAWGKTCLSAGSWGEAREKFSHCLFSQPVKPIKNPPLLDEICRILESPSSFIKIKGSQMPSDKDNATAQEVLCILSTLKPISQKKSINLSSSSFKQSIHYREEIFYLTSYGSHRSLLLFYVRHNEIKKALSYLLDHQLEPNFFLDNIMLPAYRLNLHEKFKSNLLSLDSSLESFKKYLSYSCVSLQKMKFLHTLYDLQILMQDYIRAAVTCIHLYQEKATSFTDLSTRCNFLHAALKNLEEELTIQNRKKNNKRLDIVMKMNQKNINCHIKTIWRQLESVKFLSNCEKNDKFTVNDIFPNEITNENEIPTLFDGKREKIVLVKMIIFLGKNISEGFGIGFKIVQDNQLDFKSICIQLCEKLAEDMRGDDIKELIDCVKNTGIVNINVIIDEMISFAIPKLIENDVELFKIEPFFNIIKNLDLRFAEGFPNIFQLWKMIE</sequence>
<protein>
    <submittedName>
        <fullName evidence="2 3">Zinc finger protein FYVE domain containing protein, putative</fullName>
    </submittedName>
</protein>
<dbReference type="EMBL" id="AAZO01005132">
    <property type="status" value="NOT_ANNOTATED_CDS"/>
    <property type="molecule type" value="Genomic_DNA"/>
</dbReference>
<dbReference type="PANTHER" id="PTHR46591">
    <property type="entry name" value="ZINC FINGER FYVE DOMAIN-CONTAINING PROTEIN 26"/>
    <property type="match status" value="1"/>
</dbReference>
<dbReference type="GO" id="GO:0005765">
    <property type="term" value="C:lysosomal membrane"/>
    <property type="evidence" value="ECO:0007669"/>
    <property type="project" value="TreeGrafter"/>
</dbReference>
<dbReference type="Proteomes" id="UP000009046">
    <property type="component" value="Unassembled WGS sequence"/>
</dbReference>
<dbReference type="GO" id="GO:0030496">
    <property type="term" value="C:midbody"/>
    <property type="evidence" value="ECO:0007669"/>
    <property type="project" value="TreeGrafter"/>
</dbReference>
<proteinExistence type="predicted"/>
<dbReference type="GO" id="GO:0032266">
    <property type="term" value="F:phosphatidylinositol-3-phosphate binding"/>
    <property type="evidence" value="ECO:0007669"/>
    <property type="project" value="InterPro"/>
</dbReference>
<dbReference type="GO" id="GO:0000281">
    <property type="term" value="P:mitotic cytokinesis"/>
    <property type="evidence" value="ECO:0007669"/>
    <property type="project" value="InterPro"/>
</dbReference>
<dbReference type="PANTHER" id="PTHR46591:SF1">
    <property type="entry name" value="ZINC FINGER FYVE DOMAIN-CONTAINING PROTEIN 26"/>
    <property type="match status" value="1"/>
</dbReference>
<dbReference type="GO" id="GO:0005813">
    <property type="term" value="C:centrosome"/>
    <property type="evidence" value="ECO:0007669"/>
    <property type="project" value="TreeGrafter"/>
</dbReference>
<dbReference type="CTD" id="8234451"/>
<dbReference type="HOGENOM" id="CLU_584702_0_0_1"/>
<evidence type="ECO:0000313" key="2">
    <source>
        <dbReference type="EMBL" id="EEB16334.1"/>
    </source>
</evidence>
<dbReference type="STRING" id="121224.E0VSH8"/>
<dbReference type="KEGG" id="phu:Phum_PHUM418720"/>
<evidence type="ECO:0000256" key="1">
    <source>
        <dbReference type="SAM" id="Coils"/>
    </source>
</evidence>
<accession>E0VSH8</accession>
<organism>
    <name type="scientific">Pediculus humanus subsp. corporis</name>
    <name type="common">Body louse</name>
    <dbReference type="NCBI Taxonomy" id="121224"/>
    <lineage>
        <taxon>Eukaryota</taxon>
        <taxon>Metazoa</taxon>
        <taxon>Ecdysozoa</taxon>
        <taxon>Arthropoda</taxon>
        <taxon>Hexapoda</taxon>
        <taxon>Insecta</taxon>
        <taxon>Pterygota</taxon>
        <taxon>Neoptera</taxon>
        <taxon>Paraneoptera</taxon>
        <taxon>Psocodea</taxon>
        <taxon>Troctomorpha</taxon>
        <taxon>Phthiraptera</taxon>
        <taxon>Anoplura</taxon>
        <taxon>Pediculidae</taxon>
        <taxon>Pediculus</taxon>
    </lineage>
</organism>
<dbReference type="RefSeq" id="XP_002429072.1">
    <property type="nucleotide sequence ID" value="XM_002429027.1"/>
</dbReference>
<reference evidence="2" key="1">
    <citation type="submission" date="2007-04" db="EMBL/GenBank/DDBJ databases">
        <title>Annotation of Pediculus humanus corporis strain USDA.</title>
        <authorList>
            <person name="Kirkness E."/>
            <person name="Hannick L."/>
            <person name="Hass B."/>
            <person name="Bruggner R."/>
            <person name="Lawson D."/>
            <person name="Bidwell S."/>
            <person name="Joardar V."/>
            <person name="Caler E."/>
            <person name="Walenz B."/>
            <person name="Inman J."/>
            <person name="Schobel S."/>
            <person name="Galinsky K."/>
            <person name="Amedeo P."/>
            <person name="Strausberg R."/>
        </authorList>
    </citation>
    <scope>NUCLEOTIDE SEQUENCE</scope>
    <source>
        <strain evidence="2">USDA</strain>
    </source>
</reference>
<reference evidence="2" key="2">
    <citation type="submission" date="2007-04" db="EMBL/GenBank/DDBJ databases">
        <title>The genome of the human body louse.</title>
        <authorList>
            <consortium name="The Human Body Louse Genome Consortium"/>
            <person name="Kirkness E."/>
            <person name="Walenz B."/>
            <person name="Hass B."/>
            <person name="Bruggner R."/>
            <person name="Strausberg R."/>
        </authorList>
    </citation>
    <scope>NUCLEOTIDE SEQUENCE</scope>
    <source>
        <strain evidence="2">USDA</strain>
    </source>
</reference>
<dbReference type="eggNOG" id="KOG1811">
    <property type="taxonomic scope" value="Eukaryota"/>
</dbReference>
<evidence type="ECO:0000313" key="3">
    <source>
        <dbReference type="EnsemblMetazoa" id="PHUM418720-PA"/>
    </source>
</evidence>